<feature type="region of interest" description="Disordered" evidence="1">
    <location>
        <begin position="1"/>
        <end position="38"/>
    </location>
</feature>
<protein>
    <submittedName>
        <fullName evidence="2">Uncharacterized protein</fullName>
    </submittedName>
</protein>
<keyword evidence="3" id="KW-1185">Reference proteome</keyword>
<reference evidence="3" key="1">
    <citation type="submission" date="2014-03" db="EMBL/GenBank/DDBJ databases">
        <authorList>
            <person name="Aksoy S."/>
            <person name="Warren W."/>
            <person name="Wilson R.K."/>
        </authorList>
    </citation>
    <scope>NUCLEOTIDE SEQUENCE [LARGE SCALE GENOMIC DNA]</scope>
    <source>
        <strain evidence="3">IAEA</strain>
    </source>
</reference>
<evidence type="ECO:0000256" key="1">
    <source>
        <dbReference type="SAM" id="MobiDB-lite"/>
    </source>
</evidence>
<reference evidence="2" key="2">
    <citation type="submission" date="2020-05" db="UniProtKB">
        <authorList>
            <consortium name="EnsemblMetazoa"/>
        </authorList>
    </citation>
    <scope>IDENTIFICATION</scope>
    <source>
        <strain evidence="2">IAEA</strain>
    </source>
</reference>
<dbReference type="EnsemblMetazoa" id="GPAI028739-RA">
    <property type="protein sequence ID" value="GPAI028739-PA"/>
    <property type="gene ID" value="GPAI028739"/>
</dbReference>
<dbReference type="Proteomes" id="UP000092445">
    <property type="component" value="Unassembled WGS sequence"/>
</dbReference>
<feature type="compositionally biased region" description="Basic residues" evidence="1">
    <location>
        <begin position="1"/>
        <end position="33"/>
    </location>
</feature>
<organism evidence="2 3">
    <name type="scientific">Glossina pallidipes</name>
    <name type="common">Tsetse fly</name>
    <dbReference type="NCBI Taxonomy" id="7398"/>
    <lineage>
        <taxon>Eukaryota</taxon>
        <taxon>Metazoa</taxon>
        <taxon>Ecdysozoa</taxon>
        <taxon>Arthropoda</taxon>
        <taxon>Hexapoda</taxon>
        <taxon>Insecta</taxon>
        <taxon>Pterygota</taxon>
        <taxon>Neoptera</taxon>
        <taxon>Endopterygota</taxon>
        <taxon>Diptera</taxon>
        <taxon>Brachycera</taxon>
        <taxon>Muscomorpha</taxon>
        <taxon>Hippoboscoidea</taxon>
        <taxon>Glossinidae</taxon>
        <taxon>Glossina</taxon>
    </lineage>
</organism>
<dbReference type="AlphaFoldDB" id="A0A1A9ZY86"/>
<proteinExistence type="predicted"/>
<name>A0A1A9ZY86_GLOPL</name>
<sequence>MKSMLPHRHRHCHSHRHRHSHSHRHRHRHRHHHPNESNSVNFVSLGILEQQRQPAAKYLTQFSVSSPCLAFRRQAGSHIIVINVQRRDHQFVPDLYLADPIKLIYGKILGQFFRIYYTKYEL</sequence>
<dbReference type="VEuPathDB" id="VectorBase:GPAI028739"/>
<evidence type="ECO:0000313" key="3">
    <source>
        <dbReference type="Proteomes" id="UP000092445"/>
    </source>
</evidence>
<accession>A0A1A9ZY86</accession>
<evidence type="ECO:0000313" key="2">
    <source>
        <dbReference type="EnsemblMetazoa" id="GPAI028739-PA"/>
    </source>
</evidence>